<name>A0A517W396_9PLAN</name>
<dbReference type="InterPro" id="IPR018391">
    <property type="entry name" value="PQQ_b-propeller_rpt"/>
</dbReference>
<evidence type="ECO:0000313" key="3">
    <source>
        <dbReference type="Proteomes" id="UP000318704"/>
    </source>
</evidence>
<organism evidence="2 3">
    <name type="scientific">Gimesia aquarii</name>
    <dbReference type="NCBI Taxonomy" id="2527964"/>
    <lineage>
        <taxon>Bacteria</taxon>
        <taxon>Pseudomonadati</taxon>
        <taxon>Planctomycetota</taxon>
        <taxon>Planctomycetia</taxon>
        <taxon>Planctomycetales</taxon>
        <taxon>Planctomycetaceae</taxon>
        <taxon>Gimesia</taxon>
    </lineage>
</organism>
<accession>A0A517W396</accession>
<dbReference type="EMBL" id="CP037920">
    <property type="protein sequence ID" value="QDT99735.1"/>
    <property type="molecule type" value="Genomic_DNA"/>
</dbReference>
<dbReference type="InterPro" id="IPR002372">
    <property type="entry name" value="PQQ_rpt_dom"/>
</dbReference>
<dbReference type="PANTHER" id="PTHR34512">
    <property type="entry name" value="CELL SURFACE PROTEIN"/>
    <property type="match status" value="1"/>
</dbReference>
<gene>
    <name evidence="2" type="ORF">V144x_52480</name>
</gene>
<sequence>MVSPVQQDRSSRLSYHHVCFVVILLFHLATFSVPCSAQPLRNLDQTELQNSFPKSRTYSKSYQEALKLIGEKKYSIGIPELQKVLEAPEDYISDKKDSGFVSLKHLAQQSMAELPPEGKRIYSQQYGATAEQLLNQAMEQHDVNLLQDVVRRYFCTKAGANAAYTLGAYYFERGDFWAAIQQWDALRNLHNLARTKEPHLTFKLAVCWYHIGNLGKSRQSLMRLARLNQGEAYQFPNGKRVPLFTADENPVEWLSRLVGNPDLKAAQEQKSWVMYRGGPSRQASARFAVPSTKPLWRFSTIDHSSRHDPQAAPPLEELVQKLRQYRRKHFKGVLPAASPLIVNDKVIFRTHRNLKAVSLSTGELSWETTLTDALYYELLKDADNSDQEFSGIPQTPLERYLAQRAWQDYTAGHLSSDGKLVFSVENVGFIGGFYHFSMRDKENIRVPKSFNRLIAFEVDSGKFMWEVGGPRLQNPIDYSGHYFLGPPLPLDGKLYCLAEEGREFRLLVLDSQTGKTLWTQSLYRSNNSIANDHTTDRRSVDHVRRRLGLSPSYAHGVIVCQTGSGCTIGIDAVSRRLLWRKLDGEINPRLAIYSTMTYKNVEGWAEFAPIIVGDRVLIHSRKDQSIQCLNLFDGRLLWSRLRKDNLFVAAVHEGKILLVGNDQIEAIKVSDGSPAWPKSTLIAPPSGRGVVVKDTYYQPVETGEILCIRLSDGFVLVRSQIKTAPAIGNLVAAKGMIVSQNETEVVGFQSVESIRQQIHLASQSTQPDDLALAQLWRGELELFAGDVDRAMQKIEKSIQIKPTLRAKRLYAEMLLSKLEHNFNQHQNQKVKIEKLLVNDEQKQQFFKILAINYQKQGNIEGAFQSYFRLSELNTVFHAEKTNGGSFVRMDRWIRAQIEFIAAHASARERALIKSLFSEYYAKYLANAERSDLERFIYCCGNLPETQQARVALIRLFEQSINDSSEAQQPQLRRKLMLHLEHLRTSKQPVITAFATAKLAEIYLQSNRYSQAVELLKELETRWPDLICLDGKTAAQLTREWRSESDFQKWEQAHSGWPEYAAQVYQGEHPKGQNLSLPVELIGLSNSLFTNYRIEVGPAKEFLYAFDGQGKQQWAFSLVEAEIEVPGQPYFSARVYQQYLIVNFGAHFFVLDTLNASPTHPPDLLWKQRLIAGPPGVRDYISIERNGGTPVLRKFSVRNMDRELLGKIGAINEEFITYQVGNELIAAELLTGKILWKRQGIVNGSMHFGDADHVILVPTESFSSHSRYVVLSGQNGLSGQNDEVLRLFKLDKGESPKFAFQRFLLSETTAPRRLQLRDLITGKALWSRELNESTIYTLGQHYEVVLIDDERTISFLDLRTGEKQFDVKEKVSAQHKGVFMLQNSRQYLLFASQPFRRKKGVSYHSLSATSVGFNGRVYSIDRKTGELMWSRPLESQGVNLSLFLDLPVIVFGIQTNNGRPSREGPQIDLKLVDLRSGKIILDKTTRSNRSRIWVVPDVDRKNILIEPFQIRLSFEEPPVAAQKP</sequence>
<dbReference type="InterPro" id="IPR011990">
    <property type="entry name" value="TPR-like_helical_dom_sf"/>
</dbReference>
<dbReference type="KEGG" id="gaw:V144x_52480"/>
<dbReference type="SUPFAM" id="SSF50998">
    <property type="entry name" value="Quinoprotein alcohol dehydrogenase-like"/>
    <property type="match status" value="2"/>
</dbReference>
<feature type="domain" description="Pyrrolo-quinoline quinone repeat" evidence="1">
    <location>
        <begin position="1311"/>
        <end position="1439"/>
    </location>
</feature>
<dbReference type="Proteomes" id="UP000318704">
    <property type="component" value="Chromosome"/>
</dbReference>
<dbReference type="Pfam" id="PF13360">
    <property type="entry name" value="PQQ_2"/>
    <property type="match status" value="2"/>
</dbReference>
<dbReference type="SMART" id="SM00564">
    <property type="entry name" value="PQQ"/>
    <property type="match status" value="4"/>
</dbReference>
<dbReference type="PANTHER" id="PTHR34512:SF30">
    <property type="entry name" value="OUTER MEMBRANE PROTEIN ASSEMBLY FACTOR BAMB"/>
    <property type="match status" value="1"/>
</dbReference>
<dbReference type="InterPro" id="IPR015943">
    <property type="entry name" value="WD40/YVTN_repeat-like_dom_sf"/>
</dbReference>
<dbReference type="InterPro" id="IPR011047">
    <property type="entry name" value="Quinoprotein_ADH-like_sf"/>
</dbReference>
<proteinExistence type="predicted"/>
<dbReference type="SUPFAM" id="SSF48452">
    <property type="entry name" value="TPR-like"/>
    <property type="match status" value="2"/>
</dbReference>
<dbReference type="Gene3D" id="2.130.10.10">
    <property type="entry name" value="YVTN repeat-like/Quinoprotein amine dehydrogenase"/>
    <property type="match status" value="2"/>
</dbReference>
<protein>
    <submittedName>
        <fullName evidence="2">Outer membrane biogenesis protein BamB</fullName>
    </submittedName>
</protein>
<evidence type="ECO:0000259" key="1">
    <source>
        <dbReference type="Pfam" id="PF13360"/>
    </source>
</evidence>
<evidence type="ECO:0000313" key="2">
    <source>
        <dbReference type="EMBL" id="QDT99735.1"/>
    </source>
</evidence>
<feature type="domain" description="Pyrrolo-quinoline quinone repeat" evidence="1">
    <location>
        <begin position="452"/>
        <end position="584"/>
    </location>
</feature>
<reference evidence="2 3" key="1">
    <citation type="submission" date="2019-03" db="EMBL/GenBank/DDBJ databases">
        <title>Deep-cultivation of Planctomycetes and their phenomic and genomic characterization uncovers novel biology.</title>
        <authorList>
            <person name="Wiegand S."/>
            <person name="Jogler M."/>
            <person name="Boedeker C."/>
            <person name="Pinto D."/>
            <person name="Vollmers J."/>
            <person name="Rivas-Marin E."/>
            <person name="Kohn T."/>
            <person name="Peeters S.H."/>
            <person name="Heuer A."/>
            <person name="Rast P."/>
            <person name="Oberbeckmann S."/>
            <person name="Bunk B."/>
            <person name="Jeske O."/>
            <person name="Meyerdierks A."/>
            <person name="Storesund J.E."/>
            <person name="Kallscheuer N."/>
            <person name="Luecker S."/>
            <person name="Lage O.M."/>
            <person name="Pohl T."/>
            <person name="Merkel B.J."/>
            <person name="Hornburger P."/>
            <person name="Mueller R.-W."/>
            <person name="Bruemmer F."/>
            <person name="Labrenz M."/>
            <person name="Spormann A.M."/>
            <person name="Op den Camp H."/>
            <person name="Overmann J."/>
            <person name="Amann R."/>
            <person name="Jetten M.S.M."/>
            <person name="Mascher T."/>
            <person name="Medema M.H."/>
            <person name="Devos D.P."/>
            <person name="Kaster A.-K."/>
            <person name="Ovreas L."/>
            <person name="Rohde M."/>
            <person name="Galperin M.Y."/>
            <person name="Jogler C."/>
        </authorList>
    </citation>
    <scope>NUCLEOTIDE SEQUENCE [LARGE SCALE GENOMIC DNA]</scope>
    <source>
        <strain evidence="2 3">V144</strain>
    </source>
</reference>
<dbReference type="Gene3D" id="1.25.40.10">
    <property type="entry name" value="Tetratricopeptide repeat domain"/>
    <property type="match status" value="1"/>
</dbReference>